<keyword evidence="9 14" id="KW-0275">Fatty acid biosynthesis</keyword>
<keyword evidence="5 14" id="KW-0444">Lipid biosynthesis</keyword>
<dbReference type="Pfam" id="PF02801">
    <property type="entry name" value="Ketoacyl-synt_C"/>
    <property type="match status" value="1"/>
</dbReference>
<name>A0ABV1DZY1_9FIRM</name>
<dbReference type="InterPro" id="IPR020841">
    <property type="entry name" value="PKS_Beta-ketoAc_synthase_dom"/>
</dbReference>
<dbReference type="InterPro" id="IPR000794">
    <property type="entry name" value="Beta-ketoacyl_synthase"/>
</dbReference>
<keyword evidence="8" id="KW-0443">Lipid metabolism</keyword>
<sequence>MNRVVVTGLGVVSPVGNDVATFWKNLTDGVCGIGAITKFDAAEFKVKIAAEVKDFDPTQYMPKSEVRKTDLYCQYALAAAAQAMADSGIQDQVDPERLGVYIGSGVGGINTFLSESDKLRSGGARKVSPFFIPMMIANIAAGNVAIKYNAQGPCVPIVTACATSTNTIGEAFRAIQHGYADAILAGGAEATINPLAVAGFTNCMALSTRNDPKSASIPFDKRRDGFVIGEGAGILVLEEYEHAKRRGAKIYAEIKGYGNTCDAYHVTAPHPEAIGGARAIKQAYEEAGMPEAKIYFNAHGTSTPLNDKSETLAIKKALGEEKAREAMISSTKSMTGHMLGAAGAAEAIACVLSLRDGILPPTIGYEEPDPDCDLDYIPNEARKVQADLALSVSLGFGGHNACIALAKV</sequence>
<evidence type="ECO:0000256" key="14">
    <source>
        <dbReference type="PIRNR" id="PIRNR000447"/>
    </source>
</evidence>
<comment type="function">
    <text evidence="11 14">Involved in the type II fatty acid elongation cycle. Catalyzes the elongation of a wide range of acyl-ACP by the addition of two carbons from malonyl-ACP to an acyl acceptor. Can efficiently catalyze the conversion of palmitoleoyl-ACP (cis-hexadec-9-enoyl-ACP) to cis-vaccenoyl-ACP (cis-octadec-11-enoyl-ACP), an essential step in the thermal regulation of fatty acid composition.</text>
</comment>
<keyword evidence="7" id="KW-0276">Fatty acid metabolism</keyword>
<evidence type="ECO:0000313" key="18">
    <source>
        <dbReference type="Proteomes" id="UP001489509"/>
    </source>
</evidence>
<dbReference type="CDD" id="cd00834">
    <property type="entry name" value="KAS_I_II"/>
    <property type="match status" value="1"/>
</dbReference>
<gene>
    <name evidence="17" type="primary">fabF</name>
    <name evidence="17" type="ORF">WMO26_04205</name>
</gene>
<evidence type="ECO:0000256" key="2">
    <source>
        <dbReference type="ARBA" id="ARBA00008467"/>
    </source>
</evidence>
<comment type="catalytic activity">
    <reaction evidence="12 14">
        <text>(9Z)-hexadecenoyl-[ACP] + malonyl-[ACP] + H(+) = 3-oxo-(11Z)-octadecenoyl-[ACP] + holo-[ACP] + CO2</text>
        <dbReference type="Rhea" id="RHEA:55040"/>
        <dbReference type="Rhea" id="RHEA-COMP:9623"/>
        <dbReference type="Rhea" id="RHEA-COMP:9685"/>
        <dbReference type="Rhea" id="RHEA-COMP:10800"/>
        <dbReference type="Rhea" id="RHEA-COMP:14074"/>
        <dbReference type="ChEBI" id="CHEBI:15378"/>
        <dbReference type="ChEBI" id="CHEBI:16526"/>
        <dbReference type="ChEBI" id="CHEBI:64479"/>
        <dbReference type="ChEBI" id="CHEBI:78449"/>
        <dbReference type="ChEBI" id="CHEBI:83989"/>
        <dbReference type="ChEBI" id="CHEBI:138538"/>
        <dbReference type="EC" id="2.3.1.179"/>
    </reaction>
</comment>
<feature type="domain" description="Ketosynthase family 3 (KS3)" evidence="16">
    <location>
        <begin position="1"/>
        <end position="407"/>
    </location>
</feature>
<evidence type="ECO:0000256" key="4">
    <source>
        <dbReference type="ARBA" id="ARBA00014657"/>
    </source>
</evidence>
<comment type="catalytic activity">
    <reaction evidence="13 14">
        <text>a fatty acyl-[ACP] + malonyl-[ACP] + H(+) = a 3-oxoacyl-[ACP] + holo-[ACP] + CO2</text>
        <dbReference type="Rhea" id="RHEA:22836"/>
        <dbReference type="Rhea" id="RHEA-COMP:9623"/>
        <dbReference type="Rhea" id="RHEA-COMP:9685"/>
        <dbReference type="Rhea" id="RHEA-COMP:9916"/>
        <dbReference type="Rhea" id="RHEA-COMP:14125"/>
        <dbReference type="ChEBI" id="CHEBI:15378"/>
        <dbReference type="ChEBI" id="CHEBI:16526"/>
        <dbReference type="ChEBI" id="CHEBI:64479"/>
        <dbReference type="ChEBI" id="CHEBI:78449"/>
        <dbReference type="ChEBI" id="CHEBI:78776"/>
        <dbReference type="ChEBI" id="CHEBI:138651"/>
    </reaction>
</comment>
<evidence type="ECO:0000256" key="3">
    <source>
        <dbReference type="ARBA" id="ARBA00012356"/>
    </source>
</evidence>
<dbReference type="InterPro" id="IPR017568">
    <property type="entry name" value="3-oxoacyl-ACP_synth-2"/>
</dbReference>
<proteinExistence type="inferred from homology"/>
<keyword evidence="6 14" id="KW-0808">Transferase</keyword>
<dbReference type="InterPro" id="IPR014030">
    <property type="entry name" value="Ketoacyl_synth_N"/>
</dbReference>
<dbReference type="NCBIfam" id="TIGR03150">
    <property type="entry name" value="fabF"/>
    <property type="match status" value="1"/>
</dbReference>
<dbReference type="GO" id="GO:0004315">
    <property type="term" value="F:3-oxoacyl-[acyl-carrier-protein] synthase activity"/>
    <property type="evidence" value="ECO:0007669"/>
    <property type="project" value="UniProtKB-EC"/>
</dbReference>
<evidence type="ECO:0000256" key="9">
    <source>
        <dbReference type="ARBA" id="ARBA00023160"/>
    </source>
</evidence>
<dbReference type="PANTHER" id="PTHR11712:SF336">
    <property type="entry name" value="3-OXOACYL-[ACYL-CARRIER-PROTEIN] SYNTHASE, MITOCHONDRIAL"/>
    <property type="match status" value="1"/>
</dbReference>
<dbReference type="PANTHER" id="PTHR11712">
    <property type="entry name" value="POLYKETIDE SYNTHASE-RELATED"/>
    <property type="match status" value="1"/>
</dbReference>
<keyword evidence="10 14" id="KW-0012">Acyltransferase</keyword>
<dbReference type="RefSeq" id="WP_349218363.1">
    <property type="nucleotide sequence ID" value="NZ_JBBMFD010000004.1"/>
</dbReference>
<evidence type="ECO:0000256" key="13">
    <source>
        <dbReference type="ARBA" id="ARBA00047659"/>
    </source>
</evidence>
<dbReference type="PROSITE" id="PS00606">
    <property type="entry name" value="KS3_1"/>
    <property type="match status" value="1"/>
</dbReference>
<dbReference type="InterPro" id="IPR018201">
    <property type="entry name" value="Ketoacyl_synth_AS"/>
</dbReference>
<evidence type="ECO:0000256" key="1">
    <source>
        <dbReference type="ARBA" id="ARBA00005194"/>
    </source>
</evidence>
<evidence type="ECO:0000256" key="10">
    <source>
        <dbReference type="ARBA" id="ARBA00023315"/>
    </source>
</evidence>
<dbReference type="EMBL" id="JBBMFD010000004">
    <property type="protein sequence ID" value="MEQ2440025.1"/>
    <property type="molecule type" value="Genomic_DNA"/>
</dbReference>
<dbReference type="Proteomes" id="UP001489509">
    <property type="component" value="Unassembled WGS sequence"/>
</dbReference>
<dbReference type="PROSITE" id="PS52004">
    <property type="entry name" value="KS3_2"/>
    <property type="match status" value="1"/>
</dbReference>
<dbReference type="Pfam" id="PF00109">
    <property type="entry name" value="ketoacyl-synt"/>
    <property type="match status" value="1"/>
</dbReference>
<evidence type="ECO:0000256" key="8">
    <source>
        <dbReference type="ARBA" id="ARBA00023098"/>
    </source>
</evidence>
<evidence type="ECO:0000256" key="7">
    <source>
        <dbReference type="ARBA" id="ARBA00022832"/>
    </source>
</evidence>
<evidence type="ECO:0000256" key="6">
    <source>
        <dbReference type="ARBA" id="ARBA00022679"/>
    </source>
</evidence>
<dbReference type="Gene3D" id="3.40.47.10">
    <property type="match status" value="1"/>
</dbReference>
<dbReference type="InterPro" id="IPR014031">
    <property type="entry name" value="Ketoacyl_synth_C"/>
</dbReference>
<accession>A0ABV1DZY1</accession>
<evidence type="ECO:0000259" key="16">
    <source>
        <dbReference type="PROSITE" id="PS52004"/>
    </source>
</evidence>
<evidence type="ECO:0000256" key="5">
    <source>
        <dbReference type="ARBA" id="ARBA00022516"/>
    </source>
</evidence>
<keyword evidence="18" id="KW-1185">Reference proteome</keyword>
<dbReference type="InterPro" id="IPR016039">
    <property type="entry name" value="Thiolase-like"/>
</dbReference>
<dbReference type="SUPFAM" id="SSF53901">
    <property type="entry name" value="Thiolase-like"/>
    <property type="match status" value="2"/>
</dbReference>
<protein>
    <recommendedName>
        <fullName evidence="4 14">3-oxoacyl-[acyl-carrier-protein] synthase 2</fullName>
        <ecNumber evidence="3 14">2.3.1.179</ecNumber>
    </recommendedName>
</protein>
<reference evidence="17 18" key="1">
    <citation type="submission" date="2024-03" db="EMBL/GenBank/DDBJ databases">
        <title>Human intestinal bacterial collection.</title>
        <authorList>
            <person name="Pauvert C."/>
            <person name="Hitch T.C.A."/>
            <person name="Clavel T."/>
        </authorList>
    </citation>
    <scope>NUCLEOTIDE SEQUENCE [LARGE SCALE GENOMIC DNA]</scope>
    <source>
        <strain evidence="17 18">CLA-JM-H44</strain>
    </source>
</reference>
<dbReference type="PIRSF" id="PIRSF000447">
    <property type="entry name" value="KAS_II"/>
    <property type="match status" value="1"/>
</dbReference>
<dbReference type="EC" id="2.3.1.179" evidence="3 14"/>
<evidence type="ECO:0000256" key="12">
    <source>
        <dbReference type="ARBA" id="ARBA00047318"/>
    </source>
</evidence>
<organism evidence="17 18">
    <name type="scientific">Solibaculum intestinale</name>
    <dbReference type="NCBI Taxonomy" id="3133165"/>
    <lineage>
        <taxon>Bacteria</taxon>
        <taxon>Bacillati</taxon>
        <taxon>Bacillota</taxon>
        <taxon>Clostridia</taxon>
        <taxon>Eubacteriales</taxon>
        <taxon>Oscillospiraceae</taxon>
        <taxon>Solibaculum</taxon>
    </lineage>
</organism>
<dbReference type="SMART" id="SM00825">
    <property type="entry name" value="PKS_KS"/>
    <property type="match status" value="1"/>
</dbReference>
<dbReference type="NCBIfam" id="NF005589">
    <property type="entry name" value="PRK07314.1"/>
    <property type="match status" value="1"/>
</dbReference>
<comment type="pathway">
    <text evidence="1 14">Lipid metabolism; fatty acid biosynthesis.</text>
</comment>
<evidence type="ECO:0000313" key="17">
    <source>
        <dbReference type="EMBL" id="MEQ2440025.1"/>
    </source>
</evidence>
<evidence type="ECO:0000256" key="11">
    <source>
        <dbReference type="ARBA" id="ARBA00024006"/>
    </source>
</evidence>
<comment type="similarity">
    <text evidence="2 14 15">Belongs to the thiolase-like superfamily. Beta-ketoacyl-ACP synthases family.</text>
</comment>
<evidence type="ECO:0000256" key="15">
    <source>
        <dbReference type="RuleBase" id="RU003694"/>
    </source>
</evidence>
<comment type="caution">
    <text evidence="17">The sequence shown here is derived from an EMBL/GenBank/DDBJ whole genome shotgun (WGS) entry which is preliminary data.</text>
</comment>